<dbReference type="PANTHER" id="PTHR47662">
    <property type="entry name" value="RING-TYPE DOMAIN-CONTAINING PROTEIN"/>
    <property type="match status" value="1"/>
</dbReference>
<dbReference type="Proteomes" id="UP001293593">
    <property type="component" value="Unassembled WGS sequence"/>
</dbReference>
<dbReference type="Pfam" id="PF13639">
    <property type="entry name" value="zf-RING_2"/>
    <property type="match status" value="1"/>
</dbReference>
<dbReference type="PANTHER" id="PTHR47662:SF1">
    <property type="entry name" value="RING-TYPE DOMAIN-CONTAINING PROTEIN"/>
    <property type="match status" value="1"/>
</dbReference>
<keyword evidence="1" id="KW-0862">Zinc</keyword>
<keyword evidence="1" id="KW-0863">Zinc-finger</keyword>
<comment type="caution">
    <text evidence="3">The sequence shown here is derived from an EMBL/GenBank/DDBJ whole genome shotgun (WGS) entry which is preliminary data.</text>
</comment>
<feature type="domain" description="RING-type" evidence="2">
    <location>
        <begin position="64"/>
        <end position="106"/>
    </location>
</feature>
<name>A0AAE1K288_9FABA</name>
<dbReference type="SUPFAM" id="SSF57850">
    <property type="entry name" value="RING/U-box"/>
    <property type="match status" value="1"/>
</dbReference>
<keyword evidence="4" id="KW-1185">Reference proteome</keyword>
<accession>A0AAE1K288</accession>
<keyword evidence="1" id="KW-0479">Metal-binding</keyword>
<evidence type="ECO:0000313" key="4">
    <source>
        <dbReference type="Proteomes" id="UP001293593"/>
    </source>
</evidence>
<proteinExistence type="predicted"/>
<evidence type="ECO:0000313" key="3">
    <source>
        <dbReference type="EMBL" id="KAK4263719.1"/>
    </source>
</evidence>
<dbReference type="SMART" id="SM00184">
    <property type="entry name" value="RING"/>
    <property type="match status" value="1"/>
</dbReference>
<protein>
    <recommendedName>
        <fullName evidence="2">RING-type domain-containing protein</fullName>
    </recommendedName>
</protein>
<sequence>MLFNFVKLASQNLKWFIEFITYHPFHSMRVHHQLFLQDFEMVTEEEERVEIWRPREGGEEEVDCAVCLSKIGEGDEVRVLRCEHVFHRGCLNQLIGLRNYTCPLCRYFLGGTRHVIFYGFSETHQDRENWWLR</sequence>
<dbReference type="AlphaFoldDB" id="A0AAE1K288"/>
<organism evidence="3 4">
    <name type="scientific">Acacia crassicarpa</name>
    <name type="common">northern wattle</name>
    <dbReference type="NCBI Taxonomy" id="499986"/>
    <lineage>
        <taxon>Eukaryota</taxon>
        <taxon>Viridiplantae</taxon>
        <taxon>Streptophyta</taxon>
        <taxon>Embryophyta</taxon>
        <taxon>Tracheophyta</taxon>
        <taxon>Spermatophyta</taxon>
        <taxon>Magnoliopsida</taxon>
        <taxon>eudicotyledons</taxon>
        <taxon>Gunneridae</taxon>
        <taxon>Pentapetalae</taxon>
        <taxon>rosids</taxon>
        <taxon>fabids</taxon>
        <taxon>Fabales</taxon>
        <taxon>Fabaceae</taxon>
        <taxon>Caesalpinioideae</taxon>
        <taxon>mimosoid clade</taxon>
        <taxon>Acacieae</taxon>
        <taxon>Acacia</taxon>
    </lineage>
</organism>
<evidence type="ECO:0000256" key="1">
    <source>
        <dbReference type="PROSITE-ProRule" id="PRU00175"/>
    </source>
</evidence>
<dbReference type="GO" id="GO:0008270">
    <property type="term" value="F:zinc ion binding"/>
    <property type="evidence" value="ECO:0007669"/>
    <property type="project" value="UniProtKB-KW"/>
</dbReference>
<dbReference type="EMBL" id="JAWXYG010000009">
    <property type="protein sequence ID" value="KAK4263719.1"/>
    <property type="molecule type" value="Genomic_DNA"/>
</dbReference>
<dbReference type="Gene3D" id="3.30.40.10">
    <property type="entry name" value="Zinc/RING finger domain, C3HC4 (zinc finger)"/>
    <property type="match status" value="1"/>
</dbReference>
<dbReference type="InterPro" id="IPR013083">
    <property type="entry name" value="Znf_RING/FYVE/PHD"/>
</dbReference>
<reference evidence="3" key="1">
    <citation type="submission" date="2023-10" db="EMBL/GenBank/DDBJ databases">
        <title>Chromosome-level genome of the transformable northern wattle, Acacia crassicarpa.</title>
        <authorList>
            <person name="Massaro I."/>
            <person name="Sinha N.R."/>
            <person name="Poethig S."/>
            <person name="Leichty A.R."/>
        </authorList>
    </citation>
    <scope>NUCLEOTIDE SEQUENCE</scope>
    <source>
        <strain evidence="3">Acra3RX</strain>
        <tissue evidence="3">Leaf</tissue>
    </source>
</reference>
<dbReference type="PROSITE" id="PS50089">
    <property type="entry name" value="ZF_RING_2"/>
    <property type="match status" value="1"/>
</dbReference>
<gene>
    <name evidence="3" type="ORF">QN277_029097</name>
</gene>
<evidence type="ECO:0000259" key="2">
    <source>
        <dbReference type="PROSITE" id="PS50089"/>
    </source>
</evidence>
<dbReference type="InterPro" id="IPR001841">
    <property type="entry name" value="Znf_RING"/>
</dbReference>